<dbReference type="InterPro" id="IPR020481">
    <property type="entry name" value="Intracell_prot_inh_BsuPI"/>
</dbReference>
<dbReference type="RefSeq" id="WP_112223613.1">
    <property type="nucleotide sequence ID" value="NZ_CP047673.1"/>
</dbReference>
<dbReference type="PROSITE" id="PS51257">
    <property type="entry name" value="PROKAR_LIPOPROTEIN"/>
    <property type="match status" value="1"/>
</dbReference>
<evidence type="ECO:0000259" key="2">
    <source>
        <dbReference type="Pfam" id="PF12690"/>
    </source>
</evidence>
<keyword evidence="4" id="KW-1185">Reference proteome</keyword>
<proteinExistence type="predicted"/>
<accession>A0A365KXJ3</accession>
<dbReference type="AlphaFoldDB" id="A0A365KXJ3"/>
<dbReference type="InterPro" id="IPR038144">
    <property type="entry name" value="IPI"/>
</dbReference>
<dbReference type="Gene3D" id="2.60.40.2360">
    <property type="entry name" value="Intracellular proteinase inhibitor BsuPI"/>
    <property type="match status" value="1"/>
</dbReference>
<gene>
    <name evidence="3" type="ORF">DP120_10440</name>
</gene>
<feature type="chain" id="PRO_5016900711" evidence="1">
    <location>
        <begin position="22"/>
        <end position="154"/>
    </location>
</feature>
<dbReference type="EMBL" id="QLZR01000003">
    <property type="protein sequence ID" value="RAZ77886.1"/>
    <property type="molecule type" value="Genomic_DNA"/>
</dbReference>
<dbReference type="Proteomes" id="UP000251002">
    <property type="component" value="Unassembled WGS sequence"/>
</dbReference>
<feature type="signal peptide" evidence="1">
    <location>
        <begin position="1"/>
        <end position="21"/>
    </location>
</feature>
<evidence type="ECO:0000313" key="4">
    <source>
        <dbReference type="Proteomes" id="UP000251002"/>
    </source>
</evidence>
<reference evidence="3 4" key="1">
    <citation type="submission" date="2018-06" db="EMBL/GenBank/DDBJ databases">
        <title>The draft genome sequences of strains SCU63 and S1.</title>
        <authorList>
            <person name="Gan L."/>
        </authorList>
    </citation>
    <scope>NUCLEOTIDE SEQUENCE [LARGE SCALE GENOMIC DNA]</scope>
    <source>
        <strain evidence="3 4">SCU63</strain>
    </source>
</reference>
<evidence type="ECO:0000256" key="1">
    <source>
        <dbReference type="SAM" id="SignalP"/>
    </source>
</evidence>
<organism evidence="3 4">
    <name type="scientific">Planococcus halotolerans</name>
    <dbReference type="NCBI Taxonomy" id="2233542"/>
    <lineage>
        <taxon>Bacteria</taxon>
        <taxon>Bacillati</taxon>
        <taxon>Bacillota</taxon>
        <taxon>Bacilli</taxon>
        <taxon>Bacillales</taxon>
        <taxon>Caryophanaceae</taxon>
        <taxon>Planococcus</taxon>
    </lineage>
</organism>
<feature type="domain" description="Intracellular proteinase inhibitor BsuPI" evidence="2">
    <location>
        <begin position="57"/>
        <end position="139"/>
    </location>
</feature>
<comment type="caution">
    <text evidence="3">The sequence shown here is derived from an EMBL/GenBank/DDBJ whole genome shotgun (WGS) entry which is preliminary data.</text>
</comment>
<dbReference type="Pfam" id="PF12690">
    <property type="entry name" value="BsuPI"/>
    <property type="match status" value="1"/>
</dbReference>
<evidence type="ECO:0000313" key="3">
    <source>
        <dbReference type="EMBL" id="RAZ77886.1"/>
    </source>
</evidence>
<keyword evidence="1" id="KW-0732">Signal</keyword>
<protein>
    <submittedName>
        <fullName evidence="3">Intracellular proteinase inhibitor (BsuPI)</fullName>
    </submittedName>
</protein>
<name>A0A365KXJ3_9BACL</name>
<sequence length="154" mass="17389">MKAHKILAVFLFLSMAFILSACGTSDTVEPDMGNGSSEGVVEDEVTALLEQMDNNLYRYTVNNQTEETMTFEFTSGQRYDFTISNEDGDELYRLSSVSTYIQALGEETLEPGDKLEYEFEIPPMELEPGSYQLTAWLTPKEGPKYEAETEFTVE</sequence>